<protein>
    <recommendedName>
        <fullName evidence="3">MATH domain-containing protein</fullName>
    </recommendedName>
</protein>
<dbReference type="SUPFAM" id="SSF49599">
    <property type="entry name" value="TRAF domain-like"/>
    <property type="match status" value="1"/>
</dbReference>
<reference evidence="1" key="1">
    <citation type="submission" date="2020-08" db="EMBL/GenBank/DDBJ databases">
        <title>Multicomponent nature underlies the extraordinary mechanical properties of spider dragline silk.</title>
        <authorList>
            <person name="Kono N."/>
            <person name="Nakamura H."/>
            <person name="Mori M."/>
            <person name="Yoshida Y."/>
            <person name="Ohtoshi R."/>
            <person name="Malay A.D."/>
            <person name="Moran D.A.P."/>
            <person name="Tomita M."/>
            <person name="Numata K."/>
            <person name="Arakawa K."/>
        </authorList>
    </citation>
    <scope>NUCLEOTIDE SEQUENCE</scope>
</reference>
<evidence type="ECO:0008006" key="3">
    <source>
        <dbReference type="Google" id="ProtNLM"/>
    </source>
</evidence>
<name>A0A8X6XJX9_9ARAC</name>
<dbReference type="InterPro" id="IPR008974">
    <property type="entry name" value="TRAF-like"/>
</dbReference>
<evidence type="ECO:0000313" key="1">
    <source>
        <dbReference type="EMBL" id="GFY54583.1"/>
    </source>
</evidence>
<dbReference type="Gene3D" id="2.60.210.10">
    <property type="entry name" value="Apoptosis, Tumor Necrosis Factor Receptor Associated Protein 2, Chain A"/>
    <property type="match status" value="1"/>
</dbReference>
<dbReference type="AlphaFoldDB" id="A0A8X6XJX9"/>
<dbReference type="OrthoDB" id="6430820at2759"/>
<organism evidence="1 2">
    <name type="scientific">Trichonephila inaurata madagascariensis</name>
    <dbReference type="NCBI Taxonomy" id="2747483"/>
    <lineage>
        <taxon>Eukaryota</taxon>
        <taxon>Metazoa</taxon>
        <taxon>Ecdysozoa</taxon>
        <taxon>Arthropoda</taxon>
        <taxon>Chelicerata</taxon>
        <taxon>Arachnida</taxon>
        <taxon>Araneae</taxon>
        <taxon>Araneomorphae</taxon>
        <taxon>Entelegynae</taxon>
        <taxon>Araneoidea</taxon>
        <taxon>Nephilidae</taxon>
        <taxon>Trichonephila</taxon>
        <taxon>Trichonephila inaurata</taxon>
    </lineage>
</organism>
<sequence length="286" mass="32936">MADNNDGNILAPFTYIWAIENCPTLLSPFPILSPLFIIDGYRKTHWCLGIAESDNHIQCFVQRQDDSGPKFINHSSEISLLDTEGCPLITDTVQWSFKKGGSHKKSTFALIRDVFNLRRDKFLSNDTLTFRFRCFSIQQAIIRINMCCARTRLDIQRRSFHWTIRDFDSLGVGEHVSRSLVVTENKCLFLTLQLTEEGNVKMRMAPNFAVRFNLRISVLETTGRFRTAIICRCKMQDLQHIHLMSKADLEANRELILPAGILTLRYEFILGIGIAHEEIESYRFAP</sequence>
<evidence type="ECO:0000313" key="2">
    <source>
        <dbReference type="Proteomes" id="UP000886998"/>
    </source>
</evidence>
<gene>
    <name evidence="1" type="primary">AVEN_259164_1</name>
    <name evidence="1" type="ORF">TNIN_228901</name>
</gene>
<keyword evidence="2" id="KW-1185">Reference proteome</keyword>
<comment type="caution">
    <text evidence="1">The sequence shown here is derived from an EMBL/GenBank/DDBJ whole genome shotgun (WGS) entry which is preliminary data.</text>
</comment>
<accession>A0A8X6XJX9</accession>
<proteinExistence type="predicted"/>
<dbReference type="EMBL" id="BMAV01009937">
    <property type="protein sequence ID" value="GFY54583.1"/>
    <property type="molecule type" value="Genomic_DNA"/>
</dbReference>
<dbReference type="Proteomes" id="UP000886998">
    <property type="component" value="Unassembled WGS sequence"/>
</dbReference>